<dbReference type="PANTHER" id="PTHR34696">
    <property type="entry name" value="PHOSPHORIBOSYLFORMYLGLYCINAMIDINE SYNTHASE SUBUNIT PURS"/>
    <property type="match status" value="1"/>
</dbReference>
<dbReference type="GO" id="GO:0004642">
    <property type="term" value="F:phosphoribosylformylglycinamidine synthase activity"/>
    <property type="evidence" value="ECO:0007669"/>
    <property type="project" value="UniProtKB-UniRule"/>
</dbReference>
<comment type="caution">
    <text evidence="7">The sequence shown here is derived from an EMBL/GenBank/DDBJ whole genome shotgun (WGS) entry which is preliminary data.</text>
</comment>
<dbReference type="NCBIfam" id="TIGR00302">
    <property type="entry name" value="phosphoribosylformylglycinamidine synthase subunit PurS"/>
    <property type="match status" value="1"/>
</dbReference>
<comment type="subcellular location">
    <subcellularLocation>
        <location evidence="6">Cytoplasm</location>
    </subcellularLocation>
</comment>
<dbReference type="Proteomes" id="UP000295257">
    <property type="component" value="Unassembled WGS sequence"/>
</dbReference>
<dbReference type="OrthoDB" id="9799101at2"/>
<dbReference type="NCBIfam" id="NF004630">
    <property type="entry name" value="PRK05974.1"/>
    <property type="match status" value="1"/>
</dbReference>
<dbReference type="PANTHER" id="PTHR34696:SF1">
    <property type="entry name" value="PHOSPHORIBOSYLFORMYLGLYCINAMIDINE SYNTHASE SUBUNIT PURS"/>
    <property type="match status" value="1"/>
</dbReference>
<accession>A0A0H4LGW3</accession>
<comment type="pathway">
    <text evidence="6">Purine metabolism; IMP biosynthesis via de novo pathway; 5-amino-1-(5-phospho-D-ribosyl)imidazole from N(2)-formyl-N(1)-(5-phospho-D-ribosyl)glycinamide: step 1/2.</text>
</comment>
<evidence type="ECO:0000256" key="1">
    <source>
        <dbReference type="ARBA" id="ARBA00022490"/>
    </source>
</evidence>
<dbReference type="GO" id="GO:0005737">
    <property type="term" value="C:cytoplasm"/>
    <property type="evidence" value="ECO:0007669"/>
    <property type="project" value="UniProtKB-SubCell"/>
</dbReference>
<dbReference type="RefSeq" id="WP_010019470.1">
    <property type="nucleotide sequence ID" value="NZ_BHYW01000008.1"/>
</dbReference>
<gene>
    <name evidence="6" type="primary">purS</name>
    <name evidence="7" type="ORF">C5L30_001540</name>
</gene>
<comment type="similarity">
    <text evidence="6">Belongs to the PurS family.</text>
</comment>
<dbReference type="GO" id="GO:0005524">
    <property type="term" value="F:ATP binding"/>
    <property type="evidence" value="ECO:0007669"/>
    <property type="project" value="UniProtKB-UniRule"/>
</dbReference>
<name>A0A0H4LGW3_9LACO</name>
<evidence type="ECO:0000256" key="4">
    <source>
        <dbReference type="ARBA" id="ARBA00022755"/>
    </source>
</evidence>
<keyword evidence="4 6" id="KW-0658">Purine biosynthesis</keyword>
<dbReference type="AlphaFoldDB" id="A0A0H4LGW3"/>
<evidence type="ECO:0000256" key="6">
    <source>
        <dbReference type="HAMAP-Rule" id="MF_01926"/>
    </source>
</evidence>
<protein>
    <recommendedName>
        <fullName evidence="6">Phosphoribosylformylglycinamidine synthase subunit PurS</fullName>
        <shortName evidence="6">FGAM synthase</shortName>
        <ecNumber evidence="6">6.3.5.3</ecNumber>
    </recommendedName>
    <alternativeName>
        <fullName evidence="6">Formylglycinamide ribonucleotide amidotransferase subunit III</fullName>
        <shortName evidence="6">FGAR amidotransferase III</shortName>
        <shortName evidence="6">FGAR-AT III</shortName>
    </alternativeName>
    <alternativeName>
        <fullName evidence="6">Phosphoribosylformylglycinamidine synthase subunit III</fullName>
    </alternativeName>
</protein>
<keyword evidence="2 6" id="KW-0436">Ligase</keyword>
<evidence type="ECO:0000313" key="7">
    <source>
        <dbReference type="EMBL" id="TDG70749.1"/>
    </source>
</evidence>
<dbReference type="InterPro" id="IPR036604">
    <property type="entry name" value="PurS-like_sf"/>
</dbReference>
<dbReference type="GO" id="GO:0006189">
    <property type="term" value="P:'de novo' IMP biosynthetic process"/>
    <property type="evidence" value="ECO:0007669"/>
    <property type="project" value="UniProtKB-UniRule"/>
</dbReference>
<dbReference type="HAMAP" id="MF_01926">
    <property type="entry name" value="PurS"/>
    <property type="match status" value="1"/>
</dbReference>
<dbReference type="SUPFAM" id="SSF82697">
    <property type="entry name" value="PurS-like"/>
    <property type="match status" value="1"/>
</dbReference>
<reference evidence="7 8" key="1">
    <citation type="journal article" date="2019" name="Appl. Microbiol. Biotechnol.">
        <title>Uncovering carbohydrate metabolism through a genotype-phenotype association study of 56 lactic acid bacteria genomes.</title>
        <authorList>
            <person name="Buron-Moles G."/>
            <person name="Chailyan A."/>
            <person name="Dolejs I."/>
            <person name="Forster J."/>
            <person name="Miks M.H."/>
        </authorList>
    </citation>
    <scope>NUCLEOTIDE SEQUENCE [LARGE SCALE GENOMIC DNA]</scope>
    <source>
        <strain evidence="7 8">ATCC 29644</strain>
    </source>
</reference>
<keyword evidence="5 6" id="KW-0067">ATP-binding</keyword>
<dbReference type="EMBL" id="PUFN01000024">
    <property type="protein sequence ID" value="TDG70749.1"/>
    <property type="molecule type" value="Genomic_DNA"/>
</dbReference>
<dbReference type="STRING" id="1612.ABB44_08910"/>
<comment type="catalytic activity">
    <reaction evidence="6">
        <text>N(2)-formyl-N(1)-(5-phospho-beta-D-ribosyl)glycinamide + L-glutamine + ATP + H2O = 2-formamido-N(1)-(5-O-phospho-beta-D-ribosyl)acetamidine + L-glutamate + ADP + phosphate + H(+)</text>
        <dbReference type="Rhea" id="RHEA:17129"/>
        <dbReference type="ChEBI" id="CHEBI:15377"/>
        <dbReference type="ChEBI" id="CHEBI:15378"/>
        <dbReference type="ChEBI" id="CHEBI:29985"/>
        <dbReference type="ChEBI" id="CHEBI:30616"/>
        <dbReference type="ChEBI" id="CHEBI:43474"/>
        <dbReference type="ChEBI" id="CHEBI:58359"/>
        <dbReference type="ChEBI" id="CHEBI:147286"/>
        <dbReference type="ChEBI" id="CHEBI:147287"/>
        <dbReference type="ChEBI" id="CHEBI:456216"/>
        <dbReference type="EC" id="6.3.5.3"/>
    </reaction>
</comment>
<comment type="function">
    <text evidence="6">Part of the phosphoribosylformylglycinamidine synthase complex involved in the purines biosynthetic pathway. Catalyzes the ATP-dependent conversion of formylglycinamide ribonucleotide (FGAR) and glutamine to yield formylglycinamidine ribonucleotide (FGAM) and glutamate. The FGAM synthase complex is composed of three subunits. PurQ produces an ammonia molecule by converting glutamine to glutamate. PurL transfers the ammonia molecule to FGAR to form FGAM in an ATP-dependent manner. PurS interacts with PurQ and PurL and is thought to assist in the transfer of the ammonia molecule from PurQ to PurL.</text>
</comment>
<keyword evidence="8" id="KW-1185">Reference proteome</keyword>
<evidence type="ECO:0000256" key="5">
    <source>
        <dbReference type="ARBA" id="ARBA00022840"/>
    </source>
</evidence>
<evidence type="ECO:0000313" key="8">
    <source>
        <dbReference type="Proteomes" id="UP000295257"/>
    </source>
</evidence>
<organism evidence="7 8">
    <name type="scientific">Companilactobacillus farciminis</name>
    <dbReference type="NCBI Taxonomy" id="1612"/>
    <lineage>
        <taxon>Bacteria</taxon>
        <taxon>Bacillati</taxon>
        <taxon>Bacillota</taxon>
        <taxon>Bacilli</taxon>
        <taxon>Lactobacillales</taxon>
        <taxon>Lactobacillaceae</taxon>
        <taxon>Companilactobacillus</taxon>
    </lineage>
</organism>
<dbReference type="Pfam" id="PF02700">
    <property type="entry name" value="PurS"/>
    <property type="match status" value="1"/>
</dbReference>
<dbReference type="EC" id="6.3.5.3" evidence="6"/>
<dbReference type="Gene3D" id="3.30.1280.10">
    <property type="entry name" value="Phosphoribosylformylglycinamidine synthase subunit PurS"/>
    <property type="match status" value="1"/>
</dbReference>
<dbReference type="InterPro" id="IPR003850">
    <property type="entry name" value="PurS"/>
</dbReference>
<evidence type="ECO:0000256" key="3">
    <source>
        <dbReference type="ARBA" id="ARBA00022741"/>
    </source>
</evidence>
<evidence type="ECO:0000256" key="2">
    <source>
        <dbReference type="ARBA" id="ARBA00022598"/>
    </source>
</evidence>
<sequence length="82" mass="9429">MKLVKVYVTLKDSVLDAQGEAIKSAINTMGYDKISDVHMGKYFELKFANDYQELENDVDKICDDLLANPNIETYRYEITEAE</sequence>
<keyword evidence="3 6" id="KW-0547">Nucleotide-binding</keyword>
<keyword evidence="1 6" id="KW-0963">Cytoplasm</keyword>
<comment type="subunit">
    <text evidence="6">Part of the FGAM synthase complex composed of 1 PurL, 1 PurQ and 2 PurS subunits.</text>
</comment>
<dbReference type="UniPathway" id="UPA00074">
    <property type="reaction ID" value="UER00128"/>
</dbReference>
<proteinExistence type="inferred from homology"/>